<reference evidence="1 2" key="1">
    <citation type="submission" date="2024-01" db="EMBL/GenBank/DDBJ databases">
        <title>Genome assemblies of Stephania.</title>
        <authorList>
            <person name="Yang L."/>
        </authorList>
    </citation>
    <scope>NUCLEOTIDE SEQUENCE [LARGE SCALE GENOMIC DNA]</scope>
    <source>
        <strain evidence="1">YNDBR</strain>
        <tissue evidence="1">Leaf</tissue>
    </source>
</reference>
<evidence type="ECO:0008006" key="3">
    <source>
        <dbReference type="Google" id="ProtNLM"/>
    </source>
</evidence>
<proteinExistence type="predicted"/>
<sequence>MSHTNLTQVMAPFGSSFNQICSVKLDGSNHIIWRSAIIPLIRGRKFDGYLFGTKQCPPKFLDKSEEVNPKYDEWYSKDQIFLGWLYGSLANNIAGQVTEFMSSTNELWLAIEELCGANNKAQVQVHRTMLQAYRKGSQTMMEYLKKMKEISDSLAIAGSPVSSKDLISCTLAGLDSEYLPIVSV</sequence>
<dbReference type="Proteomes" id="UP001420932">
    <property type="component" value="Unassembled WGS sequence"/>
</dbReference>
<accession>A0AAP0NS49</accession>
<dbReference type="EMBL" id="JBBNAF010000009">
    <property type="protein sequence ID" value="KAK9114476.1"/>
    <property type="molecule type" value="Genomic_DNA"/>
</dbReference>
<protein>
    <recommendedName>
        <fullName evidence="3">Retrotransposon Copia-like N-terminal domain-containing protein</fullName>
    </recommendedName>
</protein>
<keyword evidence="2" id="KW-1185">Reference proteome</keyword>
<organism evidence="1 2">
    <name type="scientific">Stephania yunnanensis</name>
    <dbReference type="NCBI Taxonomy" id="152371"/>
    <lineage>
        <taxon>Eukaryota</taxon>
        <taxon>Viridiplantae</taxon>
        <taxon>Streptophyta</taxon>
        <taxon>Embryophyta</taxon>
        <taxon>Tracheophyta</taxon>
        <taxon>Spermatophyta</taxon>
        <taxon>Magnoliopsida</taxon>
        <taxon>Ranunculales</taxon>
        <taxon>Menispermaceae</taxon>
        <taxon>Menispermoideae</taxon>
        <taxon>Cissampelideae</taxon>
        <taxon>Stephania</taxon>
    </lineage>
</organism>
<gene>
    <name evidence="1" type="ORF">Syun_021273</name>
</gene>
<comment type="caution">
    <text evidence="1">The sequence shown here is derived from an EMBL/GenBank/DDBJ whole genome shotgun (WGS) entry which is preliminary data.</text>
</comment>
<dbReference type="PANTHER" id="PTHR47481">
    <property type="match status" value="1"/>
</dbReference>
<dbReference type="Pfam" id="PF14223">
    <property type="entry name" value="Retrotran_gag_2"/>
    <property type="match status" value="1"/>
</dbReference>
<name>A0AAP0NS49_9MAGN</name>
<evidence type="ECO:0000313" key="2">
    <source>
        <dbReference type="Proteomes" id="UP001420932"/>
    </source>
</evidence>
<evidence type="ECO:0000313" key="1">
    <source>
        <dbReference type="EMBL" id="KAK9114476.1"/>
    </source>
</evidence>
<dbReference type="AlphaFoldDB" id="A0AAP0NS49"/>
<dbReference type="PANTHER" id="PTHR47481:SF22">
    <property type="entry name" value="RETROTRANSPOSON GAG DOMAIN-CONTAINING PROTEIN"/>
    <property type="match status" value="1"/>
</dbReference>